<reference evidence="3" key="1">
    <citation type="journal article" date="2019" name="Int. J. Syst. Evol. Microbiol.">
        <title>The Global Catalogue of Microorganisms (GCM) 10K type strain sequencing project: providing services to taxonomists for standard genome sequencing and annotation.</title>
        <authorList>
            <consortium name="The Broad Institute Genomics Platform"/>
            <consortium name="The Broad Institute Genome Sequencing Center for Infectious Disease"/>
            <person name="Wu L."/>
            <person name="Ma J."/>
        </authorList>
    </citation>
    <scope>NUCLEOTIDE SEQUENCE [LARGE SCALE GENOMIC DNA]</scope>
    <source>
        <strain evidence="3">KCTC 52925</strain>
    </source>
</reference>
<proteinExistence type="predicted"/>
<evidence type="ECO:0000313" key="2">
    <source>
        <dbReference type="EMBL" id="MFD2834221.1"/>
    </source>
</evidence>
<dbReference type="Pfam" id="PF12760">
    <property type="entry name" value="Zn_ribbon_IS1595"/>
    <property type="match status" value="1"/>
</dbReference>
<dbReference type="InterPro" id="IPR024442">
    <property type="entry name" value="Transposase_Zn_ribbon"/>
</dbReference>
<evidence type="ECO:0000259" key="1">
    <source>
        <dbReference type="SMART" id="SM01126"/>
    </source>
</evidence>
<organism evidence="2 3">
    <name type="scientific">Christiangramia antarctica</name>
    <dbReference type="NCBI Taxonomy" id="2058158"/>
    <lineage>
        <taxon>Bacteria</taxon>
        <taxon>Pseudomonadati</taxon>
        <taxon>Bacteroidota</taxon>
        <taxon>Flavobacteriia</taxon>
        <taxon>Flavobacteriales</taxon>
        <taxon>Flavobacteriaceae</taxon>
        <taxon>Christiangramia</taxon>
    </lineage>
</organism>
<accession>A0ABW5X972</accession>
<name>A0ABW5X972_9FLAO</name>
<gene>
    <name evidence="2" type="ORF">ACFSYS_13070</name>
</gene>
<feature type="domain" description="ISXO2-like transposase" evidence="1">
    <location>
        <begin position="128"/>
        <end position="267"/>
    </location>
</feature>
<comment type="caution">
    <text evidence="2">The sequence shown here is derived from an EMBL/GenBank/DDBJ whole genome shotgun (WGS) entry which is preliminary data.</text>
</comment>
<keyword evidence="3" id="KW-1185">Reference proteome</keyword>
<evidence type="ECO:0000313" key="3">
    <source>
        <dbReference type="Proteomes" id="UP001597438"/>
    </source>
</evidence>
<dbReference type="Proteomes" id="UP001597438">
    <property type="component" value="Unassembled WGS sequence"/>
</dbReference>
<dbReference type="RefSeq" id="WP_251739147.1">
    <property type="nucleotide sequence ID" value="NZ_JBHUOJ010000032.1"/>
</dbReference>
<protein>
    <submittedName>
        <fullName evidence="2">IS1595 family transposase</fullName>
    </submittedName>
</protein>
<dbReference type="Pfam" id="PF12762">
    <property type="entry name" value="DDE_Tnp_IS1595"/>
    <property type="match status" value="1"/>
</dbReference>
<sequence>MEIFKGENILDFAKEFPDDDSCKAYLAQEKWCDGFICPKCSHTKGCGKAGHKYHCYSCGNVESATANTLFHKVKFGLRKAFFIVFEMTATTKGMSSIQIGKRYGISQTTAWFFMQKVRDTMQSSEQHLLTGRVHVDEFVVGGREDGKQGRSYDTKKKKAAIAVELTEDNKIKRAYIRFIQDYSSKSLKPLFEKHIAKDAKVTTDGWRGYNPIAKDYDIEQVPSNKGRNFKELHTVIGQIKSWLRTIPSHISKKHVQAYFNEFCYRINRSIFKESIFHKIIQRMVGAAPIYQTQIIRNVTL</sequence>
<dbReference type="EMBL" id="JBHUOJ010000032">
    <property type="protein sequence ID" value="MFD2834221.1"/>
    <property type="molecule type" value="Genomic_DNA"/>
</dbReference>
<dbReference type="SMART" id="SM01126">
    <property type="entry name" value="DDE_Tnp_IS1595"/>
    <property type="match status" value="1"/>
</dbReference>
<dbReference type="InterPro" id="IPR024445">
    <property type="entry name" value="Tnp_ISXO2-like"/>
</dbReference>
<dbReference type="NCBIfam" id="NF033547">
    <property type="entry name" value="transpos_IS1595"/>
    <property type="match status" value="1"/>
</dbReference>